<keyword evidence="4 13" id="KW-0547">Nucleotide-binding</keyword>
<gene>
    <name evidence="18" type="ORF">CANTADRAFT_6537</name>
</gene>
<name>A0A1E4SIU1_9ASCO</name>
<dbReference type="PROSITE" id="PS00039">
    <property type="entry name" value="DEAD_ATP_HELICASE"/>
    <property type="match status" value="1"/>
</dbReference>
<keyword evidence="5 13" id="KW-0378">Hydrolase</keyword>
<dbReference type="InterPro" id="IPR014014">
    <property type="entry name" value="RNA_helicase_DEAD_Q_motif"/>
</dbReference>
<evidence type="ECO:0000256" key="7">
    <source>
        <dbReference type="ARBA" id="ARBA00022840"/>
    </source>
</evidence>
<dbReference type="InterPro" id="IPR000629">
    <property type="entry name" value="RNA-helicase_DEAD-box_CS"/>
</dbReference>
<evidence type="ECO:0000256" key="1">
    <source>
        <dbReference type="ARBA" id="ARBA00004123"/>
    </source>
</evidence>
<evidence type="ECO:0000313" key="18">
    <source>
        <dbReference type="EMBL" id="ODV79410.1"/>
    </source>
</evidence>
<evidence type="ECO:0000256" key="10">
    <source>
        <dbReference type="ARBA" id="ARBA00039329"/>
    </source>
</evidence>
<reference evidence="19" key="1">
    <citation type="submission" date="2016-05" db="EMBL/GenBank/DDBJ databases">
        <title>Comparative genomics of biotechnologically important yeasts.</title>
        <authorList>
            <consortium name="DOE Joint Genome Institute"/>
            <person name="Riley R."/>
            <person name="Haridas S."/>
            <person name="Wolfe K.H."/>
            <person name="Lopes M.R."/>
            <person name="Hittinger C.T."/>
            <person name="Goker M."/>
            <person name="Salamov A."/>
            <person name="Wisecaver J."/>
            <person name="Long T.M."/>
            <person name="Aerts A.L."/>
            <person name="Barry K."/>
            <person name="Choi C."/>
            <person name="Clum A."/>
            <person name="Coughlan A.Y."/>
            <person name="Deshpande S."/>
            <person name="Douglass A.P."/>
            <person name="Hanson S.J."/>
            <person name="Klenk H.-P."/>
            <person name="Labutti K."/>
            <person name="Lapidus A."/>
            <person name="Lindquist E."/>
            <person name="Lipzen A."/>
            <person name="Meier-Kolthoff J.P."/>
            <person name="Ohm R.A."/>
            <person name="Otillar R.P."/>
            <person name="Pangilinan J."/>
            <person name="Peng Y."/>
            <person name="Rokas A."/>
            <person name="Rosa C.A."/>
            <person name="Scheuner C."/>
            <person name="Sibirny A.A."/>
            <person name="Slot J.C."/>
            <person name="Stielow J.B."/>
            <person name="Sun H."/>
            <person name="Kurtzman C.P."/>
            <person name="Blackwell M."/>
            <person name="Grigoriev I.V."/>
            <person name="Jeffries T.W."/>
        </authorList>
    </citation>
    <scope>NUCLEOTIDE SEQUENCE [LARGE SCALE GENOMIC DNA]</scope>
    <source>
        <strain evidence="19">NRRL Y-17324</strain>
    </source>
</reference>
<dbReference type="GO" id="GO:0005634">
    <property type="term" value="C:nucleus"/>
    <property type="evidence" value="ECO:0007669"/>
    <property type="project" value="UniProtKB-SubCell"/>
</dbReference>
<dbReference type="PROSITE" id="PS51192">
    <property type="entry name" value="HELICASE_ATP_BIND_1"/>
    <property type="match status" value="1"/>
</dbReference>
<dbReference type="GO" id="GO:0003724">
    <property type="term" value="F:RNA helicase activity"/>
    <property type="evidence" value="ECO:0007669"/>
    <property type="project" value="UniProtKB-EC"/>
</dbReference>
<evidence type="ECO:0000256" key="8">
    <source>
        <dbReference type="ARBA" id="ARBA00023161"/>
    </source>
</evidence>
<dbReference type="Pfam" id="PF00271">
    <property type="entry name" value="Helicase_C"/>
    <property type="match status" value="1"/>
</dbReference>
<evidence type="ECO:0000256" key="12">
    <source>
        <dbReference type="PROSITE-ProRule" id="PRU00552"/>
    </source>
</evidence>
<keyword evidence="9" id="KW-0539">Nucleus</keyword>
<dbReference type="GO" id="GO:0005524">
    <property type="term" value="F:ATP binding"/>
    <property type="evidence" value="ECO:0007669"/>
    <property type="project" value="UniProtKB-KW"/>
</dbReference>
<dbReference type="GO" id="GO:0071042">
    <property type="term" value="P:nuclear polyadenylation-dependent mRNA catabolic process"/>
    <property type="evidence" value="ECO:0007669"/>
    <property type="project" value="EnsemblFungi"/>
</dbReference>
<dbReference type="GO" id="GO:0016787">
    <property type="term" value="F:hydrolase activity"/>
    <property type="evidence" value="ECO:0007669"/>
    <property type="project" value="UniProtKB-KW"/>
</dbReference>
<dbReference type="AlphaFoldDB" id="A0A1E4SIU1"/>
<keyword evidence="6 13" id="KW-0347">Helicase</keyword>
<evidence type="ECO:0000256" key="14">
    <source>
        <dbReference type="SAM" id="MobiDB-lite"/>
    </source>
</evidence>
<dbReference type="FunFam" id="3.40.50.300:FF:000079">
    <property type="entry name" value="probable ATP-dependent RNA helicase DDX17"/>
    <property type="match status" value="1"/>
</dbReference>
<dbReference type="GO" id="GO:0002151">
    <property type="term" value="F:G-quadruplex RNA binding"/>
    <property type="evidence" value="ECO:0007669"/>
    <property type="project" value="EnsemblFungi"/>
</dbReference>
<feature type="domain" description="Helicase ATP-binding" evidence="15">
    <location>
        <begin position="143"/>
        <end position="318"/>
    </location>
</feature>
<evidence type="ECO:0000259" key="15">
    <source>
        <dbReference type="PROSITE" id="PS51192"/>
    </source>
</evidence>
<sequence length="543" mass="59217">MSYNNDSYGSGGYGGNGGYNNGGYNNGGGYGGNRGFGGGRGGRGGFGGRGGRYDERVELSTPEWDLDTLPKFEKNFYVEHPEVAARSDQDVAAFRKEHEMSCLGSDIPKPITDFDEAGFPDYVLKEVKAQGFPKPTAIQCQGWPMALSGRDMIGIAATGSGKTLSYCLPAIVHINAQPLLSPGDGPVVLVLAPTRELAVQIQQECSKFGSSSRIRNTCVYGGAPKGQQIRDLARGVEIVIATPGRLIDMLEIGKTNLKRVTYLVLDEADRMLDMGFEPQIRKIVDQIRPDRQTLMWSATWPKEVQALTRDYLQDPIQVTIGSLELAASHTITQLVEVVTEYEKRDRLVKHLETATADKDSKVLIFSSTKRNCDEITSYLRADGWPALAIHGDKQQSERDWVLKEFKSGKSPIMVATDVAARGIDVKGISHVINFDMPGNIEDYVHRIGRTGRGGATGTAVSFFTDGNSKLGGDLCRIMREAKQTIPPELQRFDRRSYGSHIRYGGGRGGRGRGGFRGGRGRGGYGGGNYRSGSNDAPLANRRF</sequence>
<dbReference type="PROSITE" id="PS51194">
    <property type="entry name" value="HELICASE_CTER"/>
    <property type="match status" value="1"/>
</dbReference>
<dbReference type="CDD" id="cd18787">
    <property type="entry name" value="SF2_C_DEAD"/>
    <property type="match status" value="1"/>
</dbReference>
<dbReference type="SMART" id="SM00487">
    <property type="entry name" value="DEXDc"/>
    <property type="match status" value="1"/>
</dbReference>
<dbReference type="FunFam" id="3.40.50.300:FF:000008">
    <property type="entry name" value="ATP-dependent RNA helicase RhlB"/>
    <property type="match status" value="1"/>
</dbReference>
<evidence type="ECO:0000259" key="17">
    <source>
        <dbReference type="PROSITE" id="PS51195"/>
    </source>
</evidence>
<organism evidence="18 19">
    <name type="scientific">Suhomyces tanzawaensis NRRL Y-17324</name>
    <dbReference type="NCBI Taxonomy" id="984487"/>
    <lineage>
        <taxon>Eukaryota</taxon>
        <taxon>Fungi</taxon>
        <taxon>Dikarya</taxon>
        <taxon>Ascomycota</taxon>
        <taxon>Saccharomycotina</taxon>
        <taxon>Pichiomycetes</taxon>
        <taxon>Debaryomycetaceae</taxon>
        <taxon>Suhomyces</taxon>
    </lineage>
</organism>
<dbReference type="OrthoDB" id="196131at2759"/>
<evidence type="ECO:0000256" key="5">
    <source>
        <dbReference type="ARBA" id="ARBA00022801"/>
    </source>
</evidence>
<dbReference type="GO" id="GO:0006369">
    <property type="term" value="P:termination of RNA polymerase II transcription"/>
    <property type="evidence" value="ECO:0007669"/>
    <property type="project" value="EnsemblFungi"/>
</dbReference>
<dbReference type="SUPFAM" id="SSF52540">
    <property type="entry name" value="P-loop containing nucleoside triphosphate hydrolases"/>
    <property type="match status" value="1"/>
</dbReference>
<dbReference type="InterPro" id="IPR027417">
    <property type="entry name" value="P-loop_NTPase"/>
</dbReference>
<evidence type="ECO:0000256" key="9">
    <source>
        <dbReference type="ARBA" id="ARBA00023242"/>
    </source>
</evidence>
<comment type="subcellular location">
    <subcellularLocation>
        <location evidence="1">Nucleus</location>
    </subcellularLocation>
</comment>
<feature type="domain" description="Helicase C-terminal" evidence="16">
    <location>
        <begin position="333"/>
        <end position="493"/>
    </location>
</feature>
<keyword evidence="19" id="KW-1185">Reference proteome</keyword>
<evidence type="ECO:0000259" key="16">
    <source>
        <dbReference type="PROSITE" id="PS51194"/>
    </source>
</evidence>
<dbReference type="GO" id="GO:0006364">
    <property type="term" value="P:rRNA processing"/>
    <property type="evidence" value="ECO:0007669"/>
    <property type="project" value="EnsemblFungi"/>
</dbReference>
<dbReference type="InterPro" id="IPR014001">
    <property type="entry name" value="Helicase_ATP-bd"/>
</dbReference>
<dbReference type="EC" id="3.6.4.13" evidence="3"/>
<protein>
    <recommendedName>
        <fullName evidence="10">ATP-dependent RNA helicase DBP2</fullName>
        <ecNumber evidence="3">3.6.4.13</ecNumber>
    </recommendedName>
    <alternativeName>
        <fullName evidence="11">ATP-dependent RNA helicase dbp2</fullName>
    </alternativeName>
</protein>
<dbReference type="InterPro" id="IPR001650">
    <property type="entry name" value="Helicase_C-like"/>
</dbReference>
<evidence type="ECO:0000256" key="3">
    <source>
        <dbReference type="ARBA" id="ARBA00012552"/>
    </source>
</evidence>
<accession>A0A1E4SIU1</accession>
<dbReference type="GO" id="GO:0030515">
    <property type="term" value="F:snoRNA binding"/>
    <property type="evidence" value="ECO:0007669"/>
    <property type="project" value="EnsemblFungi"/>
</dbReference>
<feature type="domain" description="DEAD-box RNA helicase Q" evidence="17">
    <location>
        <begin position="112"/>
        <end position="140"/>
    </location>
</feature>
<dbReference type="RefSeq" id="XP_020064532.1">
    <property type="nucleotide sequence ID" value="XM_020210913.1"/>
</dbReference>
<evidence type="ECO:0000256" key="11">
    <source>
        <dbReference type="ARBA" id="ARBA00039605"/>
    </source>
</evidence>
<dbReference type="InterPro" id="IPR011545">
    <property type="entry name" value="DEAD/DEAH_box_helicase_dom"/>
</dbReference>
<keyword evidence="8" id="KW-0866">Nonsense-mediated mRNA decay</keyword>
<dbReference type="Gene3D" id="3.40.50.300">
    <property type="entry name" value="P-loop containing nucleotide triphosphate hydrolases"/>
    <property type="match status" value="2"/>
</dbReference>
<evidence type="ECO:0000313" key="19">
    <source>
        <dbReference type="Proteomes" id="UP000094285"/>
    </source>
</evidence>
<keyword evidence="7 13" id="KW-0067">ATP-binding</keyword>
<evidence type="ECO:0000256" key="6">
    <source>
        <dbReference type="ARBA" id="ARBA00022806"/>
    </source>
</evidence>
<proteinExistence type="inferred from homology"/>
<evidence type="ECO:0000256" key="4">
    <source>
        <dbReference type="ARBA" id="ARBA00022741"/>
    </source>
</evidence>
<dbReference type="GO" id="GO:0051880">
    <property type="term" value="F:G-quadruplex DNA binding"/>
    <property type="evidence" value="ECO:0007669"/>
    <property type="project" value="EnsemblFungi"/>
</dbReference>
<comment type="similarity">
    <text evidence="2">Belongs to the DEAD box helicase family. DDX5/DBP2 subfamily.</text>
</comment>
<dbReference type="Pfam" id="PF00270">
    <property type="entry name" value="DEAD"/>
    <property type="match status" value="1"/>
</dbReference>
<dbReference type="Proteomes" id="UP000094285">
    <property type="component" value="Unassembled WGS sequence"/>
</dbReference>
<dbReference type="SMART" id="SM00490">
    <property type="entry name" value="HELICc"/>
    <property type="match status" value="1"/>
</dbReference>
<evidence type="ECO:0000256" key="13">
    <source>
        <dbReference type="RuleBase" id="RU000492"/>
    </source>
</evidence>
<dbReference type="GeneID" id="30985049"/>
<dbReference type="STRING" id="984487.A0A1E4SIU1"/>
<dbReference type="GO" id="GO:0003729">
    <property type="term" value="F:mRNA binding"/>
    <property type="evidence" value="ECO:0007669"/>
    <property type="project" value="EnsemblFungi"/>
</dbReference>
<dbReference type="PANTHER" id="PTHR47958">
    <property type="entry name" value="ATP-DEPENDENT RNA HELICASE DBP3"/>
    <property type="match status" value="1"/>
</dbReference>
<dbReference type="CDD" id="cd17966">
    <property type="entry name" value="DEADc_DDX5_DDX17"/>
    <property type="match status" value="1"/>
</dbReference>
<feature type="region of interest" description="Disordered" evidence="14">
    <location>
        <begin position="500"/>
        <end position="543"/>
    </location>
</feature>
<feature type="compositionally biased region" description="Gly residues" evidence="14">
    <location>
        <begin position="503"/>
        <end position="529"/>
    </location>
</feature>
<dbReference type="GO" id="GO:0000184">
    <property type="term" value="P:nuclear-transcribed mRNA catabolic process, nonsense-mediated decay"/>
    <property type="evidence" value="ECO:0007669"/>
    <property type="project" value="UniProtKB-KW"/>
</dbReference>
<dbReference type="PROSITE" id="PS51195">
    <property type="entry name" value="Q_MOTIF"/>
    <property type="match status" value="1"/>
</dbReference>
<dbReference type="EMBL" id="KV453912">
    <property type="protein sequence ID" value="ODV79410.1"/>
    <property type="molecule type" value="Genomic_DNA"/>
</dbReference>
<evidence type="ECO:0000256" key="2">
    <source>
        <dbReference type="ARBA" id="ARBA00009334"/>
    </source>
</evidence>
<feature type="short sequence motif" description="Q motif" evidence="12">
    <location>
        <begin position="112"/>
        <end position="140"/>
    </location>
</feature>